<evidence type="ECO:0000256" key="3">
    <source>
        <dbReference type="ARBA" id="ARBA00007786"/>
    </source>
</evidence>
<comment type="similarity">
    <text evidence="3">In the C-terminal section; belongs to the pectinesterase family.</text>
</comment>
<dbReference type="UniPathway" id="UPA00545">
    <property type="reaction ID" value="UER00823"/>
</dbReference>
<accession>A0A1D1XN60</accession>
<dbReference type="NCBIfam" id="TIGR01614">
    <property type="entry name" value="PME_inhib"/>
    <property type="match status" value="1"/>
</dbReference>
<evidence type="ECO:0000256" key="6">
    <source>
        <dbReference type="PROSITE-ProRule" id="PRU10040"/>
    </source>
</evidence>
<dbReference type="PANTHER" id="PTHR31707">
    <property type="entry name" value="PECTINESTERASE"/>
    <property type="match status" value="1"/>
</dbReference>
<evidence type="ECO:0000256" key="4">
    <source>
        <dbReference type="ARBA" id="ARBA00022801"/>
    </source>
</evidence>
<dbReference type="Gene3D" id="1.20.140.40">
    <property type="entry name" value="Invertase/pectin methylesterase inhibitor family protein"/>
    <property type="match status" value="1"/>
</dbReference>
<dbReference type="PROSITE" id="PS00503">
    <property type="entry name" value="PECTINESTERASE_2"/>
    <property type="match status" value="1"/>
</dbReference>
<evidence type="ECO:0000256" key="1">
    <source>
        <dbReference type="ARBA" id="ARBA00005184"/>
    </source>
</evidence>
<dbReference type="SMART" id="SM00856">
    <property type="entry name" value="PMEI"/>
    <property type="match status" value="1"/>
</dbReference>
<dbReference type="EMBL" id="GDJX01024125">
    <property type="protein sequence ID" value="JAT43811.1"/>
    <property type="molecule type" value="Transcribed_RNA"/>
</dbReference>
<comment type="similarity">
    <text evidence="2">In the N-terminal section; belongs to the PMEI family.</text>
</comment>
<keyword evidence="4 7" id="KW-0378">Hydrolase</keyword>
<dbReference type="GO" id="GO:0004857">
    <property type="term" value="F:enzyme inhibitor activity"/>
    <property type="evidence" value="ECO:0007669"/>
    <property type="project" value="InterPro"/>
</dbReference>
<dbReference type="FunFam" id="2.160.20.10:FF:000001">
    <property type="entry name" value="Pectinesterase"/>
    <property type="match status" value="1"/>
</dbReference>
<dbReference type="GO" id="GO:0045490">
    <property type="term" value="P:pectin catabolic process"/>
    <property type="evidence" value="ECO:0007669"/>
    <property type="project" value="UniProtKB-UniRule"/>
</dbReference>
<gene>
    <name evidence="9" type="primary">PME12_2</name>
    <name evidence="9" type="ORF">g.98276</name>
</gene>
<dbReference type="GO" id="GO:0042545">
    <property type="term" value="P:cell wall modification"/>
    <property type="evidence" value="ECO:0007669"/>
    <property type="project" value="UniProtKB-UniRule"/>
</dbReference>
<comment type="catalytic activity">
    <reaction evidence="7">
        <text>[(1-&gt;4)-alpha-D-galacturonosyl methyl ester](n) + n H2O = [(1-&gt;4)-alpha-D-galacturonosyl](n) + n methanol + n H(+)</text>
        <dbReference type="Rhea" id="RHEA:22380"/>
        <dbReference type="Rhea" id="RHEA-COMP:14570"/>
        <dbReference type="Rhea" id="RHEA-COMP:14573"/>
        <dbReference type="ChEBI" id="CHEBI:15377"/>
        <dbReference type="ChEBI" id="CHEBI:15378"/>
        <dbReference type="ChEBI" id="CHEBI:17790"/>
        <dbReference type="ChEBI" id="CHEBI:140522"/>
        <dbReference type="ChEBI" id="CHEBI:140523"/>
        <dbReference type="EC" id="3.1.1.11"/>
    </reaction>
</comment>
<feature type="chain" id="PRO_5008811164" description="Pectinesterase" evidence="7">
    <location>
        <begin position="33"/>
        <end position="558"/>
    </location>
</feature>
<name>A0A1D1XN60_9ARAE</name>
<dbReference type="InterPro" id="IPR000070">
    <property type="entry name" value="Pectinesterase_cat"/>
</dbReference>
<keyword evidence="7" id="KW-0732">Signal</keyword>
<dbReference type="InterPro" id="IPR006501">
    <property type="entry name" value="Pectinesterase_inhib_dom"/>
</dbReference>
<dbReference type="InterPro" id="IPR035513">
    <property type="entry name" value="Invertase/methylesterase_inhib"/>
</dbReference>
<dbReference type="SUPFAM" id="SSF51126">
    <property type="entry name" value="Pectin lyase-like"/>
    <property type="match status" value="1"/>
</dbReference>
<proteinExistence type="inferred from homology"/>
<comment type="pathway">
    <text evidence="1 7">Glycan metabolism; pectin degradation; 2-dehydro-3-deoxy-D-gluconate from pectin: step 1/5.</text>
</comment>
<organism evidence="9">
    <name type="scientific">Anthurium amnicola</name>
    <dbReference type="NCBI Taxonomy" id="1678845"/>
    <lineage>
        <taxon>Eukaryota</taxon>
        <taxon>Viridiplantae</taxon>
        <taxon>Streptophyta</taxon>
        <taxon>Embryophyta</taxon>
        <taxon>Tracheophyta</taxon>
        <taxon>Spermatophyta</taxon>
        <taxon>Magnoliopsida</taxon>
        <taxon>Liliopsida</taxon>
        <taxon>Araceae</taxon>
        <taxon>Pothoideae</taxon>
        <taxon>Potheae</taxon>
        <taxon>Anthurium</taxon>
    </lineage>
</organism>
<evidence type="ECO:0000256" key="5">
    <source>
        <dbReference type="ARBA" id="ARBA00023085"/>
    </source>
</evidence>
<dbReference type="InterPro" id="IPR011050">
    <property type="entry name" value="Pectin_lyase_fold/virulence"/>
</dbReference>
<dbReference type="InterPro" id="IPR012334">
    <property type="entry name" value="Pectin_lyas_fold"/>
</dbReference>
<protein>
    <recommendedName>
        <fullName evidence="7">Pectinesterase</fullName>
        <ecNumber evidence="7">3.1.1.11</ecNumber>
    </recommendedName>
</protein>
<dbReference type="Pfam" id="PF04043">
    <property type="entry name" value="PMEI"/>
    <property type="match status" value="1"/>
</dbReference>
<keyword evidence="5 7" id="KW-0063">Aspartyl esterase</keyword>
<feature type="signal peptide" evidence="7">
    <location>
        <begin position="1"/>
        <end position="32"/>
    </location>
</feature>
<evidence type="ECO:0000256" key="7">
    <source>
        <dbReference type="RuleBase" id="RU000589"/>
    </source>
</evidence>
<dbReference type="Pfam" id="PF01095">
    <property type="entry name" value="Pectinesterase"/>
    <property type="match status" value="1"/>
</dbReference>
<dbReference type="Gene3D" id="2.160.20.10">
    <property type="entry name" value="Single-stranded right-handed beta-helix, Pectin lyase-like"/>
    <property type="match status" value="1"/>
</dbReference>
<dbReference type="GO" id="GO:0030599">
    <property type="term" value="F:pectinesterase activity"/>
    <property type="evidence" value="ECO:0007669"/>
    <property type="project" value="UniProtKB-UniRule"/>
</dbReference>
<evidence type="ECO:0000259" key="8">
    <source>
        <dbReference type="SMART" id="SM00856"/>
    </source>
</evidence>
<feature type="active site" evidence="6">
    <location>
        <position position="401"/>
    </location>
</feature>
<dbReference type="InterPro" id="IPR033131">
    <property type="entry name" value="Pectinesterase_Asp_AS"/>
</dbReference>
<dbReference type="AlphaFoldDB" id="A0A1D1XN60"/>
<dbReference type="SUPFAM" id="SSF101148">
    <property type="entry name" value="Plant invertase/pectin methylesterase inhibitor"/>
    <property type="match status" value="1"/>
</dbReference>
<sequence length="558" mass="59011">MASSLFHPPSPRLLFLSVLLLLLLSLPPPSLSTAVPGGNPSSSSSDPHLSSVKALCSSTPYPDACFQSLKLSIGVGVGVGVGPLPLLFQSLQSAIADALKLSALLASANLGIAEKQRGTIQDCRELHEITLSSLRRSASLVQSGRRLRDVRTYLSAALTNRATCLEGLATASGPSKAALAGAVADAYKSVTNSLSVLSQLAPVPPAGRGRRLLGASTGGGGEFPSWVSRRDRRLLLQATSEDDDNGYDPSSVLTVAADGSGNFTTVGDAVEFAPSGSGDRTIIIVRAGVYEENVVVPSEKSNLVFLGDGSDVTVIRGSRSVGDGWTTFRSATVAISGEGFLARDIAFENTAGPGKGQAVALRVNADLAAFYLCAMAGYQDTLYPHSFRQFYRACSVSGTVDFVFGNAAASFQACTILPRKPLPGQFNAITAQSRDDPNMNTGFSVQNCTVVASEELANTRTYLGRPWKPYSRTVYMGSYLGELVHPAGWAEWDGDRGLDTLYYGEYGNRGPGAATDKRVAWPGYHVMAYDDAVRFTVSQLIDGDQWLDSTSFPYDDGV</sequence>
<evidence type="ECO:0000313" key="9">
    <source>
        <dbReference type="EMBL" id="JAT43811.1"/>
    </source>
</evidence>
<dbReference type="CDD" id="cd15798">
    <property type="entry name" value="PMEI-like_3"/>
    <property type="match status" value="1"/>
</dbReference>
<dbReference type="EC" id="3.1.1.11" evidence="7"/>
<feature type="domain" description="Pectinesterase inhibitor" evidence="8">
    <location>
        <begin position="47"/>
        <end position="196"/>
    </location>
</feature>
<evidence type="ECO:0000256" key="2">
    <source>
        <dbReference type="ARBA" id="ARBA00006027"/>
    </source>
</evidence>
<reference evidence="9" key="1">
    <citation type="submission" date="2015-07" db="EMBL/GenBank/DDBJ databases">
        <title>Transcriptome Assembly of Anthurium amnicola.</title>
        <authorList>
            <person name="Suzuki J."/>
        </authorList>
    </citation>
    <scope>NUCLEOTIDE SEQUENCE</scope>
</reference>